<dbReference type="Pfam" id="PF03379">
    <property type="entry name" value="CcmB"/>
    <property type="match status" value="1"/>
</dbReference>
<feature type="transmembrane region" description="Helical" evidence="13">
    <location>
        <begin position="106"/>
        <end position="124"/>
    </location>
</feature>
<keyword evidence="11 12" id="KW-0472">Membrane</keyword>
<dbReference type="Proteomes" id="UP000060602">
    <property type="component" value="Chromosome"/>
</dbReference>
<keyword evidence="6 12" id="KW-1003">Cell membrane</keyword>
<evidence type="ECO:0000256" key="2">
    <source>
        <dbReference type="ARBA" id="ARBA00004429"/>
    </source>
</evidence>
<dbReference type="PANTHER" id="PTHR30070">
    <property type="entry name" value="HEME EXPORTER PROTEIN B"/>
    <property type="match status" value="1"/>
</dbReference>
<dbReference type="RefSeq" id="WP_061071671.1">
    <property type="nucleotide sequence ID" value="NZ_CP014060.2"/>
</dbReference>
<keyword evidence="8 13" id="KW-0812">Transmembrane</keyword>
<feature type="transmembrane region" description="Helical" evidence="13">
    <location>
        <begin position="24"/>
        <end position="44"/>
    </location>
</feature>
<comment type="function">
    <text evidence="1 12">Required for the export of heme to the periplasm for the biogenesis of c-type cytochromes.</text>
</comment>
<evidence type="ECO:0000256" key="6">
    <source>
        <dbReference type="ARBA" id="ARBA00022475"/>
    </source>
</evidence>
<organism evidence="14 15">
    <name type="scientific">Alcaligenes xylosoxydans xylosoxydans</name>
    <name type="common">Achromobacter xylosoxidans</name>
    <dbReference type="NCBI Taxonomy" id="85698"/>
    <lineage>
        <taxon>Bacteria</taxon>
        <taxon>Pseudomonadati</taxon>
        <taxon>Pseudomonadota</taxon>
        <taxon>Betaproteobacteria</taxon>
        <taxon>Burkholderiales</taxon>
        <taxon>Alcaligenaceae</taxon>
        <taxon>Achromobacter</taxon>
    </lineage>
</organism>
<name>A0A0X8NWZ7_ALCXX</name>
<feature type="transmembrane region" description="Helical" evidence="13">
    <location>
        <begin position="50"/>
        <end position="70"/>
    </location>
</feature>
<feature type="transmembrane region" description="Helical" evidence="13">
    <location>
        <begin position="198"/>
        <end position="224"/>
    </location>
</feature>
<keyword evidence="7 12" id="KW-0997">Cell inner membrane</keyword>
<evidence type="ECO:0000256" key="9">
    <source>
        <dbReference type="ARBA" id="ARBA00022748"/>
    </source>
</evidence>
<dbReference type="GO" id="GO:0017004">
    <property type="term" value="P:cytochrome complex assembly"/>
    <property type="evidence" value="ECO:0007669"/>
    <property type="project" value="UniProtKB-KW"/>
</dbReference>
<evidence type="ECO:0000256" key="7">
    <source>
        <dbReference type="ARBA" id="ARBA00022519"/>
    </source>
</evidence>
<evidence type="ECO:0000256" key="1">
    <source>
        <dbReference type="ARBA" id="ARBA00002442"/>
    </source>
</evidence>
<evidence type="ECO:0000256" key="5">
    <source>
        <dbReference type="ARBA" id="ARBA00022448"/>
    </source>
</evidence>
<dbReference type="GO" id="GO:0005886">
    <property type="term" value="C:plasma membrane"/>
    <property type="evidence" value="ECO:0007669"/>
    <property type="project" value="UniProtKB-SubCell"/>
</dbReference>
<dbReference type="InterPro" id="IPR003544">
    <property type="entry name" value="Cyt_c_biogenesis_CcmB"/>
</dbReference>
<proteinExistence type="inferred from homology"/>
<comment type="subcellular location">
    <subcellularLocation>
        <location evidence="2">Cell inner membrane</location>
        <topology evidence="2">Multi-pass membrane protein</topology>
    </subcellularLocation>
</comment>
<dbReference type="InterPro" id="IPR026031">
    <property type="entry name" value="Cyt_c_CcmB_bac"/>
</dbReference>
<gene>
    <name evidence="14" type="primary">ccmB</name>
    <name evidence="14" type="ORF">AL504_07515</name>
</gene>
<dbReference type="GO" id="GO:1903607">
    <property type="term" value="P:cytochrome c biosynthetic process"/>
    <property type="evidence" value="ECO:0007669"/>
    <property type="project" value="TreeGrafter"/>
</dbReference>
<evidence type="ECO:0000256" key="3">
    <source>
        <dbReference type="ARBA" id="ARBA00010544"/>
    </source>
</evidence>
<dbReference type="EMBL" id="CP014060">
    <property type="protein sequence ID" value="AMG35892.1"/>
    <property type="molecule type" value="Genomic_DNA"/>
</dbReference>
<keyword evidence="5 12" id="KW-0813">Transport</keyword>
<keyword evidence="9 12" id="KW-0201">Cytochrome c-type biogenesis</keyword>
<dbReference type="NCBIfam" id="TIGR01190">
    <property type="entry name" value="ccmB"/>
    <property type="match status" value="1"/>
</dbReference>
<feature type="transmembrane region" description="Helical" evidence="13">
    <location>
        <begin position="164"/>
        <end position="186"/>
    </location>
</feature>
<dbReference type="PRINTS" id="PR01414">
    <property type="entry name" value="CCMBBIOGNSIS"/>
</dbReference>
<keyword evidence="10 13" id="KW-1133">Transmembrane helix</keyword>
<evidence type="ECO:0000256" key="10">
    <source>
        <dbReference type="ARBA" id="ARBA00022989"/>
    </source>
</evidence>
<comment type="similarity">
    <text evidence="3 12">Belongs to the CcmB/CycW/HelB family.</text>
</comment>
<reference evidence="15" key="1">
    <citation type="submission" date="2015-12" db="EMBL/GenBank/DDBJ databases">
        <title>FDA dAtabase for Regulatory Grade micrObial Sequences (FDA-ARGOS): Supporting development and validation of Infectious Disease Dx tests.</title>
        <authorList>
            <person name="Case J."/>
            <person name="Tallon L."/>
            <person name="Sadzewicz L."/>
            <person name="Sengamalay N."/>
            <person name="Ott S."/>
            <person name="Godinez A."/>
            <person name="Nagaraj S."/>
            <person name="Nadendla S."/>
            <person name="Sichtig H."/>
        </authorList>
    </citation>
    <scope>NUCLEOTIDE SEQUENCE [LARGE SCALE GENOMIC DNA]</scope>
    <source>
        <strain evidence="15">FDAARGOS_147</strain>
    </source>
</reference>
<evidence type="ECO:0000313" key="15">
    <source>
        <dbReference type="Proteomes" id="UP000060602"/>
    </source>
</evidence>
<evidence type="ECO:0000256" key="12">
    <source>
        <dbReference type="PIRNR" id="PIRNR002764"/>
    </source>
</evidence>
<evidence type="ECO:0000313" key="14">
    <source>
        <dbReference type="EMBL" id="AMG35892.1"/>
    </source>
</evidence>
<dbReference type="GO" id="GO:0015232">
    <property type="term" value="F:heme transmembrane transporter activity"/>
    <property type="evidence" value="ECO:0007669"/>
    <property type="project" value="InterPro"/>
</dbReference>
<accession>A0A0X8NWZ7</accession>
<dbReference type="AlphaFoldDB" id="A0A0X8NWZ7"/>
<dbReference type="PANTHER" id="PTHR30070:SF1">
    <property type="entry name" value="CYTOCHROME C BIOGENESIS B-RELATED"/>
    <property type="match status" value="1"/>
</dbReference>
<sequence>MTWLASPFFAVLRRDLLLLGRGRADVIVSLLFFVLVTCLFPLGVGADASLLRSLGPGVLWVAALLATLLSQHRLFAQDHADGTLEQLLLSPGAATLWVLAKITAHWIGTGLPLVAVAPLMGLLFDLGQCSRLTLSLSFALGTPVLALVGAIGAALALGMRGGGVLQALLLLPWFAPVLIFGAGSVSACATGQPPTTPFLLLGGALLAALALAPPACVLALRFAVEE</sequence>
<feature type="transmembrane region" description="Helical" evidence="13">
    <location>
        <begin position="136"/>
        <end position="158"/>
    </location>
</feature>
<evidence type="ECO:0000256" key="13">
    <source>
        <dbReference type="SAM" id="Phobius"/>
    </source>
</evidence>
<protein>
    <recommendedName>
        <fullName evidence="4 12">Heme exporter protein B</fullName>
    </recommendedName>
</protein>
<evidence type="ECO:0000256" key="4">
    <source>
        <dbReference type="ARBA" id="ARBA00016452"/>
    </source>
</evidence>
<evidence type="ECO:0000256" key="11">
    <source>
        <dbReference type="ARBA" id="ARBA00023136"/>
    </source>
</evidence>
<dbReference type="PIRSF" id="PIRSF002764">
    <property type="entry name" value="CcmB"/>
    <property type="match status" value="1"/>
</dbReference>
<evidence type="ECO:0000256" key="8">
    <source>
        <dbReference type="ARBA" id="ARBA00022692"/>
    </source>
</evidence>